<proteinExistence type="predicted"/>
<dbReference type="InterPro" id="IPR012347">
    <property type="entry name" value="Ferritin-like"/>
</dbReference>
<accession>A0A7I7K6T5</accession>
<dbReference type="KEGG" id="mdu:MDUV_41240"/>
<dbReference type="Proteomes" id="UP000467006">
    <property type="component" value="Chromosome"/>
</dbReference>
<dbReference type="AlphaFoldDB" id="A0A7I7K6T5"/>
<dbReference type="PANTHER" id="PTHR36933">
    <property type="entry name" value="SLL0788 PROTEIN"/>
    <property type="match status" value="1"/>
</dbReference>
<dbReference type="InterPro" id="IPR005183">
    <property type="entry name" value="DUF305_CopM-like"/>
</dbReference>
<keyword evidence="3" id="KW-1185">Reference proteome</keyword>
<dbReference type="EMBL" id="AP022563">
    <property type="protein sequence ID" value="BBX19264.1"/>
    <property type="molecule type" value="Genomic_DNA"/>
</dbReference>
<evidence type="ECO:0000313" key="2">
    <source>
        <dbReference type="EMBL" id="BBX19264.1"/>
    </source>
</evidence>
<organism evidence="2 3">
    <name type="scientific">Mycolicibacterium duvalii</name>
    <dbReference type="NCBI Taxonomy" id="39688"/>
    <lineage>
        <taxon>Bacteria</taxon>
        <taxon>Bacillati</taxon>
        <taxon>Actinomycetota</taxon>
        <taxon>Actinomycetes</taxon>
        <taxon>Mycobacteriales</taxon>
        <taxon>Mycobacteriaceae</taxon>
        <taxon>Mycolicibacterium</taxon>
    </lineage>
</organism>
<evidence type="ECO:0000313" key="3">
    <source>
        <dbReference type="Proteomes" id="UP000467006"/>
    </source>
</evidence>
<evidence type="ECO:0000259" key="1">
    <source>
        <dbReference type="Pfam" id="PF03713"/>
    </source>
</evidence>
<feature type="domain" description="DUF305" evidence="1">
    <location>
        <begin position="48"/>
        <end position="193"/>
    </location>
</feature>
<name>A0A7I7K6T5_9MYCO</name>
<sequence>MIARVCVALVLLTPVGCGGSAPEGDSAGQSTLESPVISGEPAGFDADDVAFATNMVTHHKQAIELSELVSERSTNPQVQALAEQIATVQQPEINVLNVLLVQWNENPEAGEADGHAAHTSMPGMVDAATMERLRSLSGPEFDTLWLASMIDHHRGAVEMAKAQIANGANVDAIAMARQMVATQEAEIEQMRQLQKELG</sequence>
<dbReference type="PANTHER" id="PTHR36933:SF1">
    <property type="entry name" value="SLL0788 PROTEIN"/>
    <property type="match status" value="1"/>
</dbReference>
<protein>
    <recommendedName>
        <fullName evidence="1">DUF305 domain-containing protein</fullName>
    </recommendedName>
</protein>
<gene>
    <name evidence="2" type="ORF">MDUV_41240</name>
</gene>
<reference evidence="2 3" key="1">
    <citation type="journal article" date="2019" name="Emerg. Microbes Infect.">
        <title>Comprehensive subspecies identification of 175 nontuberculous mycobacteria species based on 7547 genomic profiles.</title>
        <authorList>
            <person name="Matsumoto Y."/>
            <person name="Kinjo T."/>
            <person name="Motooka D."/>
            <person name="Nabeya D."/>
            <person name="Jung N."/>
            <person name="Uechi K."/>
            <person name="Horii T."/>
            <person name="Iida T."/>
            <person name="Fujita J."/>
            <person name="Nakamura S."/>
        </authorList>
    </citation>
    <scope>NUCLEOTIDE SEQUENCE [LARGE SCALE GENOMIC DNA]</scope>
    <source>
        <strain evidence="2 3">JCM 6396</strain>
    </source>
</reference>
<dbReference type="Gene3D" id="1.20.1260.10">
    <property type="match status" value="1"/>
</dbReference>
<dbReference type="Pfam" id="PF03713">
    <property type="entry name" value="DUF305"/>
    <property type="match status" value="1"/>
</dbReference>